<dbReference type="Proteomes" id="UP000012174">
    <property type="component" value="Unassembled WGS sequence"/>
</dbReference>
<sequence length="584" mass="64953">MLQRASHIFRVRRPWSPSLPCQAYAHARPLAHSGCCYILRTYSTATAREEKKASDPLRILFCGSDDFSGASLKALYEEHRTSPGLVESIDVVVRPGKPTGRGYKVIREVPIKALATSLGLPVHERDTFTGWEMPSATNLIIAVSFGLFVPPRLLGAAKYGGLNVHPSLLPAYRGPAPLHHILLDGVQTTGVTLQTLDETSFDRGVILARNTVKWKGGGGAADDSSSGAMTSRIPRDCTVAQLQEAAAAVGAQLLVESLRRGLHVPPRKDVVYTDPSVDPATYHAPWAPKITSWDRQVPPWTWFRPRSLARRQRVVGPLWFKARAVAGGGGSTKELKRILVEETDEVDCSGRKRKSKDRDEGEGETRNSVGARSIRKVFFPPKTAGKWSYRKLHRWYQEPPPPPPKGNEGEERGEKGKEEPVRTFSRPIYYWTHPSDDAIYISPYNPPSVQTEAYVRIPLLKVEGEKAKAAAQVAEPFSAVAPLPRLTWERRRRLKRTVDYDLHVACEVEGLRYATGMVRLPDSLDDGGGGKLGEACDRLEKVLDEYNPILETINMHWISKGHQREKARSLLDSAAEPHIATEWR</sequence>
<keyword evidence="5" id="KW-1185">Reference proteome</keyword>
<accession>M7TB27</accession>
<evidence type="ECO:0000256" key="1">
    <source>
        <dbReference type="ARBA" id="ARBA00012261"/>
    </source>
</evidence>
<dbReference type="Gene3D" id="3.40.50.12230">
    <property type="match status" value="1"/>
</dbReference>
<feature type="region of interest" description="Disordered" evidence="2">
    <location>
        <begin position="394"/>
        <end position="419"/>
    </location>
</feature>
<proteinExistence type="predicted"/>
<dbReference type="CDD" id="cd08646">
    <property type="entry name" value="FMT_core_Met-tRNA-FMT_N"/>
    <property type="match status" value="1"/>
</dbReference>
<dbReference type="Pfam" id="PF00551">
    <property type="entry name" value="Formyl_trans_N"/>
    <property type="match status" value="1"/>
</dbReference>
<organism evidence="4 5">
    <name type="scientific">Eutypa lata (strain UCR-EL1)</name>
    <name type="common">Grapevine dieback disease fungus</name>
    <name type="synonym">Eutypa armeniacae</name>
    <dbReference type="NCBI Taxonomy" id="1287681"/>
    <lineage>
        <taxon>Eukaryota</taxon>
        <taxon>Fungi</taxon>
        <taxon>Dikarya</taxon>
        <taxon>Ascomycota</taxon>
        <taxon>Pezizomycotina</taxon>
        <taxon>Sordariomycetes</taxon>
        <taxon>Xylariomycetidae</taxon>
        <taxon>Xylariales</taxon>
        <taxon>Diatrypaceae</taxon>
        <taxon>Eutypa</taxon>
    </lineage>
</organism>
<keyword evidence="4" id="KW-0808">Transferase</keyword>
<dbReference type="eggNOG" id="KOG3082">
    <property type="taxonomic scope" value="Eukaryota"/>
</dbReference>
<reference evidence="5" key="1">
    <citation type="journal article" date="2013" name="Genome Announc.">
        <title>Draft genome sequence of the grapevine dieback fungus Eutypa lata UCR-EL1.</title>
        <authorList>
            <person name="Blanco-Ulate B."/>
            <person name="Rolshausen P.E."/>
            <person name="Cantu D."/>
        </authorList>
    </citation>
    <scope>NUCLEOTIDE SEQUENCE [LARGE SCALE GENOMIC DNA]</scope>
    <source>
        <strain evidence="5">UCR-EL1</strain>
    </source>
</reference>
<dbReference type="OrthoDB" id="10268103at2759"/>
<feature type="compositionally biased region" description="Basic and acidic residues" evidence="2">
    <location>
        <begin position="356"/>
        <end position="365"/>
    </location>
</feature>
<dbReference type="HOGENOM" id="CLU_033347_0_2_1"/>
<feature type="domain" description="Formyl transferase N-terminal" evidence="3">
    <location>
        <begin position="58"/>
        <end position="212"/>
    </location>
</feature>
<dbReference type="AlphaFoldDB" id="M7TB27"/>
<evidence type="ECO:0000256" key="2">
    <source>
        <dbReference type="SAM" id="MobiDB-lite"/>
    </source>
</evidence>
<dbReference type="STRING" id="1287681.M7TB27"/>
<dbReference type="InterPro" id="IPR002376">
    <property type="entry name" value="Formyl_transf_N"/>
</dbReference>
<dbReference type="GO" id="GO:0005739">
    <property type="term" value="C:mitochondrion"/>
    <property type="evidence" value="ECO:0007669"/>
    <property type="project" value="TreeGrafter"/>
</dbReference>
<dbReference type="InterPro" id="IPR041711">
    <property type="entry name" value="Met-tRNA-FMT_N"/>
</dbReference>
<dbReference type="KEGG" id="ela:UCREL1_5938"/>
<dbReference type="InterPro" id="IPR036477">
    <property type="entry name" value="Formyl_transf_N_sf"/>
</dbReference>
<name>M7TB27_EUTLA</name>
<dbReference type="GO" id="GO:0004479">
    <property type="term" value="F:methionyl-tRNA formyltransferase activity"/>
    <property type="evidence" value="ECO:0007669"/>
    <property type="project" value="UniProtKB-EC"/>
</dbReference>
<feature type="compositionally biased region" description="Basic and acidic residues" evidence="2">
    <location>
        <begin position="407"/>
        <end position="419"/>
    </location>
</feature>
<dbReference type="PANTHER" id="PTHR11138">
    <property type="entry name" value="METHIONYL-TRNA FORMYLTRANSFERASE"/>
    <property type="match status" value="1"/>
</dbReference>
<feature type="region of interest" description="Disordered" evidence="2">
    <location>
        <begin position="346"/>
        <end position="375"/>
    </location>
</feature>
<evidence type="ECO:0000313" key="4">
    <source>
        <dbReference type="EMBL" id="EMR67066.1"/>
    </source>
</evidence>
<gene>
    <name evidence="4" type="ORF">UCREL1_5938</name>
</gene>
<dbReference type="EC" id="2.1.2.9" evidence="1"/>
<dbReference type="PANTHER" id="PTHR11138:SF5">
    <property type="entry name" value="METHIONYL-TRNA FORMYLTRANSFERASE, MITOCHONDRIAL"/>
    <property type="match status" value="1"/>
</dbReference>
<protein>
    <recommendedName>
        <fullName evidence="1">methionyl-tRNA formyltransferase</fullName>
        <ecNumber evidence="1">2.1.2.9</ecNumber>
    </recommendedName>
</protein>
<dbReference type="EMBL" id="KB706534">
    <property type="protein sequence ID" value="EMR67066.1"/>
    <property type="molecule type" value="Genomic_DNA"/>
</dbReference>
<dbReference type="SUPFAM" id="SSF53328">
    <property type="entry name" value="Formyltransferase"/>
    <property type="match status" value="1"/>
</dbReference>
<evidence type="ECO:0000259" key="3">
    <source>
        <dbReference type="Pfam" id="PF00551"/>
    </source>
</evidence>
<evidence type="ECO:0000313" key="5">
    <source>
        <dbReference type="Proteomes" id="UP000012174"/>
    </source>
</evidence>